<proteinExistence type="predicted"/>
<dbReference type="RefSeq" id="WP_345045659.1">
    <property type="nucleotide sequence ID" value="NZ_BAABBA010000054.1"/>
</dbReference>
<feature type="transmembrane region" description="Helical" evidence="1">
    <location>
        <begin position="69"/>
        <end position="89"/>
    </location>
</feature>
<dbReference type="EMBL" id="BAABBA010000054">
    <property type="protein sequence ID" value="GAA3514208.1"/>
    <property type="molecule type" value="Genomic_DNA"/>
</dbReference>
<keyword evidence="3" id="KW-1185">Reference proteome</keyword>
<protein>
    <recommendedName>
        <fullName evidence="4">Integral membrane protein</fullName>
    </recommendedName>
</protein>
<organism evidence="2 3">
    <name type="scientific">Georgenia daeguensis</name>
    <dbReference type="NCBI Taxonomy" id="908355"/>
    <lineage>
        <taxon>Bacteria</taxon>
        <taxon>Bacillati</taxon>
        <taxon>Actinomycetota</taxon>
        <taxon>Actinomycetes</taxon>
        <taxon>Micrococcales</taxon>
        <taxon>Bogoriellaceae</taxon>
        <taxon>Georgenia</taxon>
    </lineage>
</organism>
<evidence type="ECO:0000256" key="1">
    <source>
        <dbReference type="SAM" id="Phobius"/>
    </source>
</evidence>
<name>A0ABP6UQK9_9MICO</name>
<sequence length="183" mass="18933">MPVRSTTLRRLTSSARSTGTLAVAALRMWSARQVLAAVAATVVVAVTIGVPTVLIPNPVFGREIPVEPWSYPVWVLTSVLAGLLVATYVRPRGTAEPVEAPRADGERASRAGMAGSLLTWFAVGCPVCNKIVLLALGYTGALTWFAPVQPVLAAAGLGLTAAALVVRLRGQVACPLPAAVARG</sequence>
<keyword evidence="1" id="KW-0472">Membrane</keyword>
<feature type="transmembrane region" description="Helical" evidence="1">
    <location>
        <begin position="144"/>
        <end position="166"/>
    </location>
</feature>
<reference evidence="3" key="1">
    <citation type="journal article" date="2019" name="Int. J. Syst. Evol. Microbiol.">
        <title>The Global Catalogue of Microorganisms (GCM) 10K type strain sequencing project: providing services to taxonomists for standard genome sequencing and annotation.</title>
        <authorList>
            <consortium name="The Broad Institute Genomics Platform"/>
            <consortium name="The Broad Institute Genome Sequencing Center for Infectious Disease"/>
            <person name="Wu L."/>
            <person name="Ma J."/>
        </authorList>
    </citation>
    <scope>NUCLEOTIDE SEQUENCE [LARGE SCALE GENOMIC DNA]</scope>
    <source>
        <strain evidence="3">JCM 17459</strain>
    </source>
</reference>
<feature type="transmembrane region" description="Helical" evidence="1">
    <location>
        <begin position="117"/>
        <end position="138"/>
    </location>
</feature>
<keyword evidence="1" id="KW-1133">Transmembrane helix</keyword>
<evidence type="ECO:0000313" key="3">
    <source>
        <dbReference type="Proteomes" id="UP001499841"/>
    </source>
</evidence>
<accession>A0ABP6UQK9</accession>
<gene>
    <name evidence="2" type="ORF">GCM10022262_42200</name>
</gene>
<evidence type="ECO:0000313" key="2">
    <source>
        <dbReference type="EMBL" id="GAA3514208.1"/>
    </source>
</evidence>
<comment type="caution">
    <text evidence="2">The sequence shown here is derived from an EMBL/GenBank/DDBJ whole genome shotgun (WGS) entry which is preliminary data.</text>
</comment>
<evidence type="ECO:0008006" key="4">
    <source>
        <dbReference type="Google" id="ProtNLM"/>
    </source>
</evidence>
<dbReference type="Proteomes" id="UP001499841">
    <property type="component" value="Unassembled WGS sequence"/>
</dbReference>
<keyword evidence="1" id="KW-0812">Transmembrane</keyword>
<feature type="transmembrane region" description="Helical" evidence="1">
    <location>
        <begin position="34"/>
        <end position="57"/>
    </location>
</feature>